<proteinExistence type="predicted"/>
<sequence length="115" mass="12266">MKFTNMLVLGTLANGKWHAPPPSGYLAACGRDYSIVIGDDSSTATLHAKGKNDAGAMQCNDLNLGDCYGNIDGKLEEQYNGHIESSCNNCSAEISFNLGAAKGSELWCWCDVEKA</sequence>
<keyword evidence="3" id="KW-1185">Reference proteome</keyword>
<dbReference type="Gene3D" id="2.30.60.10">
    <property type="entry name" value="Cyanovirin-N"/>
    <property type="match status" value="1"/>
</dbReference>
<evidence type="ECO:0000259" key="1">
    <source>
        <dbReference type="Pfam" id="PF08881"/>
    </source>
</evidence>
<gene>
    <name evidence="2" type="ORF">KHLLAP_LOCUS1981</name>
</gene>
<feature type="domain" description="Cyanovirin-N" evidence="1">
    <location>
        <begin position="34"/>
        <end position="93"/>
    </location>
</feature>
<organism evidence="2 3">
    <name type="scientific">Anthostomella pinea</name>
    <dbReference type="NCBI Taxonomy" id="933095"/>
    <lineage>
        <taxon>Eukaryota</taxon>
        <taxon>Fungi</taxon>
        <taxon>Dikarya</taxon>
        <taxon>Ascomycota</taxon>
        <taxon>Pezizomycotina</taxon>
        <taxon>Sordariomycetes</taxon>
        <taxon>Xylariomycetidae</taxon>
        <taxon>Xylariales</taxon>
        <taxon>Xylariaceae</taxon>
        <taxon>Anthostomella</taxon>
    </lineage>
</organism>
<dbReference type="Proteomes" id="UP001295740">
    <property type="component" value="Unassembled WGS sequence"/>
</dbReference>
<dbReference type="AlphaFoldDB" id="A0AAI8YED3"/>
<accession>A0AAI8YED3</accession>
<dbReference type="InterPro" id="IPR036673">
    <property type="entry name" value="Cyanovirin-N_sf"/>
</dbReference>
<reference evidence="2" key="1">
    <citation type="submission" date="2023-10" db="EMBL/GenBank/DDBJ databases">
        <authorList>
            <person name="Hackl T."/>
        </authorList>
    </citation>
    <scope>NUCLEOTIDE SEQUENCE</scope>
</reference>
<comment type="caution">
    <text evidence="2">The sequence shown here is derived from an EMBL/GenBank/DDBJ whole genome shotgun (WGS) entry which is preliminary data.</text>
</comment>
<protein>
    <submittedName>
        <fullName evidence="2">Uu.00g043660.m01.CDS01</fullName>
    </submittedName>
</protein>
<evidence type="ECO:0000313" key="2">
    <source>
        <dbReference type="EMBL" id="CAJ2501513.1"/>
    </source>
</evidence>
<dbReference type="Pfam" id="PF08881">
    <property type="entry name" value="CVNH"/>
    <property type="match status" value="1"/>
</dbReference>
<name>A0AAI8YED3_9PEZI</name>
<dbReference type="SUPFAM" id="SSF51322">
    <property type="entry name" value="Cyanovirin-N"/>
    <property type="match status" value="1"/>
</dbReference>
<dbReference type="InterPro" id="IPR011058">
    <property type="entry name" value="Cyanovirin-N"/>
</dbReference>
<evidence type="ECO:0000313" key="3">
    <source>
        <dbReference type="Proteomes" id="UP001295740"/>
    </source>
</evidence>
<dbReference type="EMBL" id="CAUWAG010000003">
    <property type="protein sequence ID" value="CAJ2501513.1"/>
    <property type="molecule type" value="Genomic_DNA"/>
</dbReference>